<dbReference type="EMBL" id="BRZM01000020">
    <property type="protein sequence ID" value="GLD55075.1"/>
    <property type="molecule type" value="Genomic_DNA"/>
</dbReference>
<dbReference type="AlphaFoldDB" id="A0AAD3MJ31"/>
<evidence type="ECO:0000313" key="1">
    <source>
        <dbReference type="EMBL" id="GLD55075.1"/>
    </source>
</evidence>
<name>A0AAD3MJ31_LATJO</name>
<proteinExistence type="predicted"/>
<gene>
    <name evidence="1" type="ORF">AKAME5_000761800</name>
</gene>
<keyword evidence="2" id="KW-1185">Reference proteome</keyword>
<accession>A0AAD3MJ31</accession>
<reference evidence="1" key="1">
    <citation type="submission" date="2022-08" db="EMBL/GenBank/DDBJ databases">
        <title>Genome sequencing of akame (Lates japonicus).</title>
        <authorList>
            <person name="Hashiguchi Y."/>
            <person name="Takahashi H."/>
        </authorList>
    </citation>
    <scope>NUCLEOTIDE SEQUENCE</scope>
    <source>
        <strain evidence="1">Kochi</strain>
    </source>
</reference>
<evidence type="ECO:0000313" key="2">
    <source>
        <dbReference type="Proteomes" id="UP001279410"/>
    </source>
</evidence>
<dbReference type="Proteomes" id="UP001279410">
    <property type="component" value="Unassembled WGS sequence"/>
</dbReference>
<comment type="caution">
    <text evidence="1">The sequence shown here is derived from an EMBL/GenBank/DDBJ whole genome shotgun (WGS) entry which is preliminary data.</text>
</comment>
<protein>
    <submittedName>
        <fullName evidence="1">Uncharacterized protein</fullName>
    </submittedName>
</protein>
<sequence>MSCELRGRAQSWMSQSERTQVPRVGGFITNQRSAWQMGSLALVSMQNASSDGLGQMPAMEPSIASLIVSPNESLSDASLQAFALMTRELIRLMLTLTLTRCQVWSPLPKLGRRAQGKLFGPAAQQAFERGIQANQTRQQFVSLQGPTPLLTQ</sequence>
<organism evidence="1 2">
    <name type="scientific">Lates japonicus</name>
    <name type="common">Japanese lates</name>
    <dbReference type="NCBI Taxonomy" id="270547"/>
    <lineage>
        <taxon>Eukaryota</taxon>
        <taxon>Metazoa</taxon>
        <taxon>Chordata</taxon>
        <taxon>Craniata</taxon>
        <taxon>Vertebrata</taxon>
        <taxon>Euteleostomi</taxon>
        <taxon>Actinopterygii</taxon>
        <taxon>Neopterygii</taxon>
        <taxon>Teleostei</taxon>
        <taxon>Neoteleostei</taxon>
        <taxon>Acanthomorphata</taxon>
        <taxon>Carangaria</taxon>
        <taxon>Carangaria incertae sedis</taxon>
        <taxon>Centropomidae</taxon>
        <taxon>Lates</taxon>
    </lineage>
</organism>